<evidence type="ECO:0000256" key="2">
    <source>
        <dbReference type="ARBA" id="ARBA00023054"/>
    </source>
</evidence>
<protein>
    <submittedName>
        <fullName evidence="6">Biotin/lipoyl-binding protein</fullName>
    </submittedName>
</protein>
<comment type="subcellular location">
    <subcellularLocation>
        <location evidence="1">Cell envelope</location>
    </subcellularLocation>
</comment>
<sequence>MAQNVKSQESGSKNIFRSPLFIAIIASLIVGAISIYTVKRFQAAAQKKVEAPVAAPAITTVTALGRLEPKGEVIKLSAPTSSNQGSRVEKLLVKEGDPVIGGQVIAILDSRDRLQAALQEAQEAVKVAQINLAKVQSGAKVGEIDAQKAEIARVQAQSLGDEGAQRESLARLEAQWFGDKAAQESTLARLEAQLLGDKAAQAATIKKLEAELNNAQAEFQRYEQLYKQGAIAQSLYDSKRLLVDTITQQVSEARAVLNRINSTGAKQISEAKTNLERITQTGSKQISEARVVLNRINATGSKQVTGATANLNRIAEVRPIDVLAAKAEIGRAIAAQKQARANFDQSYVRAFQNGIVFKVHTRPGETVSTDGIVEIGQIKQMMAVAEVYQTDISRVKPGQNVRVTGDSIPGELRGTVDWVGWQVQRQNIINSDPSSNIDSRVVEVHVRLDEASSEKAARLTNLQVKTVIDL</sequence>
<evidence type="ECO:0000313" key="7">
    <source>
        <dbReference type="Proteomes" id="UP000729701"/>
    </source>
</evidence>
<dbReference type="PANTHER" id="PTHR32347">
    <property type="entry name" value="EFFLUX SYSTEM COMPONENT YKNX-RELATED"/>
    <property type="match status" value="1"/>
</dbReference>
<dbReference type="AlphaFoldDB" id="A0A951QQ92"/>
<feature type="transmembrane region" description="Helical" evidence="4">
    <location>
        <begin position="20"/>
        <end position="38"/>
    </location>
</feature>
<feature type="domain" description="Multidrug resistance protein MdtA-like alpha-helical hairpin" evidence="5">
    <location>
        <begin position="202"/>
        <end position="258"/>
    </location>
</feature>
<evidence type="ECO:0000259" key="5">
    <source>
        <dbReference type="Pfam" id="PF25876"/>
    </source>
</evidence>
<dbReference type="Gene3D" id="2.40.30.170">
    <property type="match status" value="1"/>
</dbReference>
<dbReference type="Proteomes" id="UP000729701">
    <property type="component" value="Unassembled WGS sequence"/>
</dbReference>
<keyword evidence="4" id="KW-0472">Membrane</keyword>
<proteinExistence type="predicted"/>
<comment type="caution">
    <text evidence="6">The sequence shown here is derived from an EMBL/GenBank/DDBJ whole genome shotgun (WGS) entry which is preliminary data.</text>
</comment>
<dbReference type="InterPro" id="IPR050465">
    <property type="entry name" value="UPF0194_transport"/>
</dbReference>
<dbReference type="InterPro" id="IPR058624">
    <property type="entry name" value="MdtA-like_HH"/>
</dbReference>
<feature type="coiled-coil region" evidence="3">
    <location>
        <begin position="198"/>
        <end position="225"/>
    </location>
</feature>
<reference evidence="6" key="2">
    <citation type="journal article" date="2022" name="Microbiol. Resour. Announc.">
        <title>Metagenome Sequencing to Explore Phylogenomics of Terrestrial Cyanobacteria.</title>
        <authorList>
            <person name="Ward R.D."/>
            <person name="Stajich J.E."/>
            <person name="Johansen J.R."/>
            <person name="Huntemann M."/>
            <person name="Clum A."/>
            <person name="Foster B."/>
            <person name="Foster B."/>
            <person name="Roux S."/>
            <person name="Palaniappan K."/>
            <person name="Varghese N."/>
            <person name="Mukherjee S."/>
            <person name="Reddy T.B.K."/>
            <person name="Daum C."/>
            <person name="Copeland A."/>
            <person name="Chen I.A."/>
            <person name="Ivanova N.N."/>
            <person name="Kyrpides N.C."/>
            <person name="Shapiro N."/>
            <person name="Eloe-Fadrosh E.A."/>
            <person name="Pietrasiak N."/>
        </authorList>
    </citation>
    <scope>NUCLEOTIDE SEQUENCE</scope>
    <source>
        <strain evidence="6">GSE-NOS-MK-12-04C</strain>
    </source>
</reference>
<reference evidence="6" key="1">
    <citation type="submission" date="2021-05" db="EMBL/GenBank/DDBJ databases">
        <authorList>
            <person name="Pietrasiak N."/>
            <person name="Ward R."/>
            <person name="Stajich J.E."/>
            <person name="Kurbessoian T."/>
        </authorList>
    </citation>
    <scope>NUCLEOTIDE SEQUENCE</scope>
    <source>
        <strain evidence="6">GSE-NOS-MK-12-04C</strain>
    </source>
</reference>
<name>A0A951QQ92_9CYAN</name>
<keyword evidence="4" id="KW-0812">Transmembrane</keyword>
<evidence type="ECO:0000313" key="6">
    <source>
        <dbReference type="EMBL" id="MBW4670100.1"/>
    </source>
</evidence>
<evidence type="ECO:0000256" key="4">
    <source>
        <dbReference type="SAM" id="Phobius"/>
    </source>
</evidence>
<dbReference type="InterPro" id="IPR014315">
    <property type="entry name" value="ABC_heterocyst_DevB"/>
</dbReference>
<dbReference type="Gene3D" id="1.10.287.470">
    <property type="entry name" value="Helix hairpin bin"/>
    <property type="match status" value="1"/>
</dbReference>
<evidence type="ECO:0000256" key="3">
    <source>
        <dbReference type="SAM" id="Coils"/>
    </source>
</evidence>
<keyword evidence="2 3" id="KW-0175">Coiled coil</keyword>
<dbReference type="GO" id="GO:0030313">
    <property type="term" value="C:cell envelope"/>
    <property type="evidence" value="ECO:0007669"/>
    <property type="project" value="UniProtKB-SubCell"/>
</dbReference>
<dbReference type="SUPFAM" id="SSF111369">
    <property type="entry name" value="HlyD-like secretion proteins"/>
    <property type="match status" value="2"/>
</dbReference>
<gene>
    <name evidence="6" type="ORF">KME60_22485</name>
</gene>
<evidence type="ECO:0000256" key="1">
    <source>
        <dbReference type="ARBA" id="ARBA00004196"/>
    </source>
</evidence>
<dbReference type="PANTHER" id="PTHR32347:SF27">
    <property type="entry name" value="RND EFFLUX PUMP MEMBRANE FUSION PROTEIN BARREL-SANDWICH DOMAIN-CONTAINING PROTEIN"/>
    <property type="match status" value="1"/>
</dbReference>
<keyword evidence="4" id="KW-1133">Transmembrane helix</keyword>
<dbReference type="EMBL" id="JAHHGZ010000027">
    <property type="protein sequence ID" value="MBW4670100.1"/>
    <property type="molecule type" value="Genomic_DNA"/>
</dbReference>
<feature type="coiled-coil region" evidence="3">
    <location>
        <begin position="111"/>
        <end position="138"/>
    </location>
</feature>
<dbReference type="Pfam" id="PF25876">
    <property type="entry name" value="HH_MFP_RND"/>
    <property type="match status" value="1"/>
</dbReference>
<dbReference type="Gene3D" id="2.40.50.100">
    <property type="match status" value="1"/>
</dbReference>
<dbReference type="NCBIfam" id="TIGR02971">
    <property type="entry name" value="heterocyst_DevB"/>
    <property type="match status" value="1"/>
</dbReference>
<accession>A0A951QQ92</accession>
<organism evidence="6 7">
    <name type="scientific">Cyanomargarita calcarea GSE-NOS-MK-12-04C</name>
    <dbReference type="NCBI Taxonomy" id="2839659"/>
    <lineage>
        <taxon>Bacteria</taxon>
        <taxon>Bacillati</taxon>
        <taxon>Cyanobacteriota</taxon>
        <taxon>Cyanophyceae</taxon>
        <taxon>Nostocales</taxon>
        <taxon>Cyanomargaritaceae</taxon>
        <taxon>Cyanomargarita</taxon>
    </lineage>
</organism>